<comment type="caution">
    <text evidence="9">The sequence shown here is derived from an EMBL/GenBank/DDBJ whole genome shotgun (WGS) entry which is preliminary data.</text>
</comment>
<dbReference type="InterPro" id="IPR001608">
    <property type="entry name" value="Ala_racemase_N"/>
</dbReference>
<accession>A0A8J7L0F1</accession>
<evidence type="ECO:0000313" key="10">
    <source>
        <dbReference type="Proteomes" id="UP000623269"/>
    </source>
</evidence>
<proteinExistence type="inferred from homology"/>
<dbReference type="EC" id="5.1.1.1" evidence="5"/>
<comment type="cofactor">
    <cofactor evidence="2 5 6">
        <name>pyridoxal 5'-phosphate</name>
        <dbReference type="ChEBI" id="CHEBI:597326"/>
    </cofactor>
</comment>
<keyword evidence="10" id="KW-1185">Reference proteome</keyword>
<dbReference type="InterPro" id="IPR009006">
    <property type="entry name" value="Ala_racemase/Decarboxylase_C"/>
</dbReference>
<dbReference type="RefSeq" id="WP_197662479.1">
    <property type="nucleotide sequence ID" value="NZ_JAEAGR010000018.1"/>
</dbReference>
<evidence type="ECO:0000256" key="3">
    <source>
        <dbReference type="ARBA" id="ARBA00022898"/>
    </source>
</evidence>
<comment type="pathway">
    <text evidence="5">Amino-acid biosynthesis; D-alanine biosynthesis; D-alanine from L-alanine: step 1/1.</text>
</comment>
<evidence type="ECO:0000313" key="9">
    <source>
        <dbReference type="EMBL" id="MBH1942228.1"/>
    </source>
</evidence>
<evidence type="ECO:0000256" key="6">
    <source>
        <dbReference type="PIRSR" id="PIRSR600821-50"/>
    </source>
</evidence>
<comment type="function">
    <text evidence="5">Catalyzes the interconversion of L-alanine and D-alanine. May also act on other amino acids.</text>
</comment>
<dbReference type="Pfam" id="PF00842">
    <property type="entry name" value="Ala_racemase_C"/>
    <property type="match status" value="1"/>
</dbReference>
<evidence type="ECO:0000256" key="7">
    <source>
        <dbReference type="PIRSR" id="PIRSR600821-52"/>
    </source>
</evidence>
<dbReference type="InterPro" id="IPR029066">
    <property type="entry name" value="PLP-binding_barrel"/>
</dbReference>
<keyword evidence="3 5" id="KW-0663">Pyridoxal phosphate</keyword>
<comment type="catalytic activity">
    <reaction evidence="1 5">
        <text>L-alanine = D-alanine</text>
        <dbReference type="Rhea" id="RHEA:20249"/>
        <dbReference type="ChEBI" id="CHEBI:57416"/>
        <dbReference type="ChEBI" id="CHEBI:57972"/>
        <dbReference type="EC" id="5.1.1.1"/>
    </reaction>
</comment>
<dbReference type="PANTHER" id="PTHR30511">
    <property type="entry name" value="ALANINE RACEMASE"/>
    <property type="match status" value="1"/>
</dbReference>
<dbReference type="PRINTS" id="PR00992">
    <property type="entry name" value="ALARACEMASE"/>
</dbReference>
<keyword evidence="4 5" id="KW-0413">Isomerase</keyword>
<dbReference type="GO" id="GO:0008784">
    <property type="term" value="F:alanine racemase activity"/>
    <property type="evidence" value="ECO:0007669"/>
    <property type="project" value="UniProtKB-UniRule"/>
</dbReference>
<dbReference type="GO" id="GO:0030632">
    <property type="term" value="P:D-alanine biosynthetic process"/>
    <property type="evidence" value="ECO:0007669"/>
    <property type="project" value="UniProtKB-UniRule"/>
</dbReference>
<evidence type="ECO:0000256" key="4">
    <source>
        <dbReference type="ARBA" id="ARBA00023235"/>
    </source>
</evidence>
<dbReference type="FunFam" id="3.20.20.10:FF:000002">
    <property type="entry name" value="Alanine racemase"/>
    <property type="match status" value="1"/>
</dbReference>
<feature type="binding site" evidence="5 7">
    <location>
        <position position="156"/>
    </location>
    <ligand>
        <name>substrate</name>
    </ligand>
</feature>
<comment type="similarity">
    <text evidence="5">Belongs to the alanine racemase family.</text>
</comment>
<dbReference type="InterPro" id="IPR011079">
    <property type="entry name" value="Ala_racemase_C"/>
</dbReference>
<feature type="domain" description="Alanine racemase C-terminal" evidence="8">
    <location>
        <begin position="266"/>
        <end position="394"/>
    </location>
</feature>
<dbReference type="FunFam" id="2.40.37.10:FF:000006">
    <property type="entry name" value="Alanine racemase"/>
    <property type="match status" value="1"/>
</dbReference>
<dbReference type="GO" id="GO:0009252">
    <property type="term" value="P:peptidoglycan biosynthetic process"/>
    <property type="evidence" value="ECO:0007669"/>
    <property type="project" value="TreeGrafter"/>
</dbReference>
<organism evidence="9 10">
    <name type="scientific">Mobilitalea sibirica</name>
    <dbReference type="NCBI Taxonomy" id="1462919"/>
    <lineage>
        <taxon>Bacteria</taxon>
        <taxon>Bacillati</taxon>
        <taxon>Bacillota</taxon>
        <taxon>Clostridia</taxon>
        <taxon>Lachnospirales</taxon>
        <taxon>Lachnospiraceae</taxon>
        <taxon>Mobilitalea</taxon>
    </lineage>
</organism>
<dbReference type="GO" id="GO:0005829">
    <property type="term" value="C:cytosol"/>
    <property type="evidence" value="ECO:0007669"/>
    <property type="project" value="TreeGrafter"/>
</dbReference>
<reference evidence="9" key="1">
    <citation type="submission" date="2020-12" db="EMBL/GenBank/DDBJ databases">
        <title>M. sibirica DSM 26468T genome.</title>
        <authorList>
            <person name="Thieme N."/>
            <person name="Rettenmaier R."/>
            <person name="Zverlov V."/>
            <person name="Liebl W."/>
        </authorList>
    </citation>
    <scope>NUCLEOTIDE SEQUENCE</scope>
    <source>
        <strain evidence="9">DSM 26468</strain>
    </source>
</reference>
<dbReference type="Proteomes" id="UP000623269">
    <property type="component" value="Unassembled WGS sequence"/>
</dbReference>
<feature type="active site" description="Proton acceptor; specific for D-alanine" evidence="5">
    <location>
        <position position="59"/>
    </location>
</feature>
<feature type="binding site" evidence="5 7">
    <location>
        <position position="335"/>
    </location>
    <ligand>
        <name>substrate</name>
    </ligand>
</feature>
<dbReference type="PANTHER" id="PTHR30511:SF0">
    <property type="entry name" value="ALANINE RACEMASE, CATABOLIC-RELATED"/>
    <property type="match status" value="1"/>
</dbReference>
<dbReference type="GO" id="GO:0030170">
    <property type="term" value="F:pyridoxal phosphate binding"/>
    <property type="evidence" value="ECO:0007669"/>
    <property type="project" value="UniProtKB-UniRule"/>
</dbReference>
<dbReference type="Pfam" id="PF01168">
    <property type="entry name" value="Ala_racemase_N"/>
    <property type="match status" value="1"/>
</dbReference>
<dbReference type="Gene3D" id="2.40.37.10">
    <property type="entry name" value="Lyase, Ornithine Decarboxylase, Chain A, domain 1"/>
    <property type="match status" value="1"/>
</dbReference>
<dbReference type="NCBIfam" id="TIGR00492">
    <property type="entry name" value="alr"/>
    <property type="match status" value="1"/>
</dbReference>
<dbReference type="PROSITE" id="PS00395">
    <property type="entry name" value="ALANINE_RACEMASE"/>
    <property type="match status" value="1"/>
</dbReference>
<sequence length="399" mass="45008">MEEHISEFKNTINNKYRQNTQVTNYYRVQANIDINAIRHNISQIKKKINNGTKLMVIVKADAYGHGSVPIAMALNDQIDAYGVAIIEEAIELREAGITKPILILGYTPQELINLVVSYDVTQTIYQYDMAKALSEEAVKQGKKVKIHIKIDTGMSRLGFSDSTNSITEIKRIARLRGLEMEGLFTHFAKADETDKIYTLNQLKRFNEFDQLLKEEQIDIPMKHASNSAGIIETPDADLNMVRCGIATYGIYPSEWVNKNEIKLRPAMELKSRVIYVKEVEAGVGISYGATFVTNRKTKVATIPVGYADGYSRNLSNTGKVIIHGEYAPVIGRVCMDQFMVDVTDIKDVKQGDTVTLLGKDQEAYISVEELAKWSHSFPYELVCTVGKRIPRVYSEIKYE</sequence>
<protein>
    <recommendedName>
        <fullName evidence="5">Alanine racemase</fullName>
        <ecNumber evidence="5">5.1.1.1</ecNumber>
    </recommendedName>
</protein>
<evidence type="ECO:0000259" key="8">
    <source>
        <dbReference type="SMART" id="SM01005"/>
    </source>
</evidence>
<name>A0A8J7L0F1_9FIRM</name>
<dbReference type="CDD" id="cd00430">
    <property type="entry name" value="PLPDE_III_AR"/>
    <property type="match status" value="1"/>
</dbReference>
<evidence type="ECO:0000256" key="2">
    <source>
        <dbReference type="ARBA" id="ARBA00001933"/>
    </source>
</evidence>
<dbReference type="EMBL" id="JAEAGR010000018">
    <property type="protein sequence ID" value="MBH1942228.1"/>
    <property type="molecule type" value="Genomic_DNA"/>
</dbReference>
<dbReference type="HAMAP" id="MF_01201">
    <property type="entry name" value="Ala_racemase"/>
    <property type="match status" value="1"/>
</dbReference>
<dbReference type="InterPro" id="IPR020622">
    <property type="entry name" value="Ala_racemase_pyridoxalP-BS"/>
</dbReference>
<dbReference type="UniPathway" id="UPA00042">
    <property type="reaction ID" value="UER00497"/>
</dbReference>
<dbReference type="Gene3D" id="3.20.20.10">
    <property type="entry name" value="Alanine racemase"/>
    <property type="match status" value="1"/>
</dbReference>
<dbReference type="InterPro" id="IPR000821">
    <property type="entry name" value="Ala_racemase"/>
</dbReference>
<dbReference type="SMART" id="SM01005">
    <property type="entry name" value="Ala_racemase_C"/>
    <property type="match status" value="1"/>
</dbReference>
<gene>
    <name evidence="9" type="primary">alr</name>
    <name evidence="9" type="ORF">I5677_15110</name>
</gene>
<feature type="active site" description="Proton acceptor; specific for L-alanine" evidence="5">
    <location>
        <position position="287"/>
    </location>
</feature>
<evidence type="ECO:0000256" key="5">
    <source>
        <dbReference type="HAMAP-Rule" id="MF_01201"/>
    </source>
</evidence>
<feature type="modified residue" description="N6-(pyridoxal phosphate)lysine" evidence="5 6">
    <location>
        <position position="59"/>
    </location>
</feature>
<dbReference type="SUPFAM" id="SSF51419">
    <property type="entry name" value="PLP-binding barrel"/>
    <property type="match status" value="1"/>
</dbReference>
<evidence type="ECO:0000256" key="1">
    <source>
        <dbReference type="ARBA" id="ARBA00000316"/>
    </source>
</evidence>
<dbReference type="SUPFAM" id="SSF50621">
    <property type="entry name" value="Alanine racemase C-terminal domain-like"/>
    <property type="match status" value="1"/>
</dbReference>
<dbReference type="AlphaFoldDB" id="A0A8J7L0F1"/>